<dbReference type="Proteomes" id="UP001085076">
    <property type="component" value="Miscellaneous, Linkage group lg07"/>
</dbReference>
<reference evidence="1" key="1">
    <citation type="submission" date="2021-03" db="EMBL/GenBank/DDBJ databases">
        <authorList>
            <person name="Li Z."/>
            <person name="Yang C."/>
        </authorList>
    </citation>
    <scope>NUCLEOTIDE SEQUENCE</scope>
    <source>
        <strain evidence="1">Dzin_1.0</strain>
        <tissue evidence="1">Leaf</tissue>
    </source>
</reference>
<evidence type="ECO:0000313" key="2">
    <source>
        <dbReference type="Proteomes" id="UP001085076"/>
    </source>
</evidence>
<reference evidence="1" key="2">
    <citation type="journal article" date="2022" name="Hortic Res">
        <title>The genome of Dioscorea zingiberensis sheds light on the biosynthesis, origin and evolution of the medicinally important diosgenin saponins.</title>
        <authorList>
            <person name="Li Y."/>
            <person name="Tan C."/>
            <person name="Li Z."/>
            <person name="Guo J."/>
            <person name="Li S."/>
            <person name="Chen X."/>
            <person name="Wang C."/>
            <person name="Dai X."/>
            <person name="Yang H."/>
            <person name="Song W."/>
            <person name="Hou L."/>
            <person name="Xu J."/>
            <person name="Tong Z."/>
            <person name="Xu A."/>
            <person name="Yuan X."/>
            <person name="Wang W."/>
            <person name="Yang Q."/>
            <person name="Chen L."/>
            <person name="Sun Z."/>
            <person name="Wang K."/>
            <person name="Pan B."/>
            <person name="Chen J."/>
            <person name="Bao Y."/>
            <person name="Liu F."/>
            <person name="Qi X."/>
            <person name="Gang D.R."/>
            <person name="Wen J."/>
            <person name="Li J."/>
        </authorList>
    </citation>
    <scope>NUCLEOTIDE SEQUENCE</scope>
    <source>
        <strain evidence="1">Dzin_1.0</strain>
    </source>
</reference>
<dbReference type="PANTHER" id="PTHR35546:SF109">
    <property type="entry name" value="EXPRESSED PROTEIN"/>
    <property type="match status" value="1"/>
</dbReference>
<dbReference type="InterPro" id="IPR055290">
    <property type="entry name" value="At3g26010-like"/>
</dbReference>
<protein>
    <submittedName>
        <fullName evidence="1">Uncharacterized protein</fullName>
    </submittedName>
</protein>
<sequence>MKSKTMEFEEAGWVLTADDAITVDDWIIEDGGEDDADTDERRRSISGILFPAAGGRVGFAPISRSARNPSLSFLPPSIAVVAASNGLVLLRGPWSSYYLCNPFTAELSTVPRPSVPHCRATAALVFAPNPLSEFHLVCAVDTPATFRFETYSSGTGNWRSNVPEILLTGSIVPESAVSAGGIAYWRTIDGSVVGFEPVTGHSRVFAAPDGVGSSARWQLGEAGDRLCCAVVEPSSVEVHVCGPADRWALVGSIAIVSPEPEEEKDGDEDGWVIGDAIVCQEPPWPLRFQSADPHAVLWVDGRVLVVDLASWRVRAVRIEGAAPDANLDDYVAHINTVASVLPQIMPFNR</sequence>
<dbReference type="OrthoDB" id="1916346at2759"/>
<evidence type="ECO:0000313" key="1">
    <source>
        <dbReference type="EMBL" id="KAJ0967800.1"/>
    </source>
</evidence>
<organism evidence="1 2">
    <name type="scientific">Dioscorea zingiberensis</name>
    <dbReference type="NCBI Taxonomy" id="325984"/>
    <lineage>
        <taxon>Eukaryota</taxon>
        <taxon>Viridiplantae</taxon>
        <taxon>Streptophyta</taxon>
        <taxon>Embryophyta</taxon>
        <taxon>Tracheophyta</taxon>
        <taxon>Spermatophyta</taxon>
        <taxon>Magnoliopsida</taxon>
        <taxon>Liliopsida</taxon>
        <taxon>Dioscoreales</taxon>
        <taxon>Dioscoreaceae</taxon>
        <taxon>Dioscorea</taxon>
    </lineage>
</organism>
<comment type="caution">
    <text evidence="1">The sequence shown here is derived from an EMBL/GenBank/DDBJ whole genome shotgun (WGS) entry which is preliminary data.</text>
</comment>
<keyword evidence="2" id="KW-1185">Reference proteome</keyword>
<dbReference type="PANTHER" id="PTHR35546">
    <property type="entry name" value="F-BOX PROTEIN INTERACTION DOMAIN PROTEIN-RELATED"/>
    <property type="match status" value="1"/>
</dbReference>
<dbReference type="AlphaFoldDB" id="A0A9D5H975"/>
<name>A0A9D5H975_9LILI</name>
<proteinExistence type="predicted"/>
<dbReference type="EMBL" id="JAGGNH010000007">
    <property type="protein sequence ID" value="KAJ0967800.1"/>
    <property type="molecule type" value="Genomic_DNA"/>
</dbReference>
<gene>
    <name evidence="1" type="ORF">J5N97_024717</name>
</gene>
<accession>A0A9D5H975</accession>